<comment type="similarity">
    <text evidence="1">Belongs to the LysR transcriptional regulatory family.</text>
</comment>
<dbReference type="Proteomes" id="UP001166293">
    <property type="component" value="Unassembled WGS sequence"/>
</dbReference>
<reference evidence="6" key="1">
    <citation type="submission" date="2021-06" db="EMBL/GenBank/DDBJ databases">
        <title>Thalassococcus sp. CAU 1522 isolated from sea sand, Republic of Korea.</title>
        <authorList>
            <person name="Kim W."/>
        </authorList>
    </citation>
    <scope>NUCLEOTIDE SEQUENCE</scope>
    <source>
        <strain evidence="6">CAU 1522</strain>
    </source>
</reference>
<evidence type="ECO:0000256" key="3">
    <source>
        <dbReference type="ARBA" id="ARBA00023125"/>
    </source>
</evidence>
<dbReference type="PANTHER" id="PTHR30537">
    <property type="entry name" value="HTH-TYPE TRANSCRIPTIONAL REGULATOR"/>
    <property type="match status" value="1"/>
</dbReference>
<dbReference type="CDD" id="cd08432">
    <property type="entry name" value="PBP2_GcdR_TrpI_HvrB_AmpR_like"/>
    <property type="match status" value="1"/>
</dbReference>
<name>A0ABS6NA47_9RHOB</name>
<dbReference type="InterPro" id="IPR000847">
    <property type="entry name" value="LysR_HTH_N"/>
</dbReference>
<organism evidence="6 7">
    <name type="scientific">Thalassococcus arenae</name>
    <dbReference type="NCBI Taxonomy" id="2851652"/>
    <lineage>
        <taxon>Bacteria</taxon>
        <taxon>Pseudomonadati</taxon>
        <taxon>Pseudomonadota</taxon>
        <taxon>Alphaproteobacteria</taxon>
        <taxon>Rhodobacterales</taxon>
        <taxon>Roseobacteraceae</taxon>
        <taxon>Thalassococcus</taxon>
    </lineage>
</organism>
<keyword evidence="7" id="KW-1185">Reference proteome</keyword>
<evidence type="ECO:0000256" key="1">
    <source>
        <dbReference type="ARBA" id="ARBA00009437"/>
    </source>
</evidence>
<keyword evidence="4" id="KW-0804">Transcription</keyword>
<proteinExistence type="inferred from homology"/>
<gene>
    <name evidence="6" type="ORF">KUH32_14080</name>
</gene>
<accession>A0ABS6NA47</accession>
<keyword evidence="2" id="KW-0805">Transcription regulation</keyword>
<dbReference type="InterPro" id="IPR005119">
    <property type="entry name" value="LysR_subst-bd"/>
</dbReference>
<dbReference type="InterPro" id="IPR058163">
    <property type="entry name" value="LysR-type_TF_proteobact-type"/>
</dbReference>
<dbReference type="Pfam" id="PF03466">
    <property type="entry name" value="LysR_substrate"/>
    <property type="match status" value="1"/>
</dbReference>
<dbReference type="Pfam" id="PF00126">
    <property type="entry name" value="HTH_1"/>
    <property type="match status" value="1"/>
</dbReference>
<feature type="domain" description="HTH lysR-type" evidence="5">
    <location>
        <begin position="32"/>
        <end position="89"/>
    </location>
</feature>
<protein>
    <submittedName>
        <fullName evidence="6">LysR family transcriptional regulator</fullName>
    </submittedName>
</protein>
<keyword evidence="3" id="KW-0238">DNA-binding</keyword>
<evidence type="ECO:0000256" key="4">
    <source>
        <dbReference type="ARBA" id="ARBA00023163"/>
    </source>
</evidence>
<evidence type="ECO:0000259" key="5">
    <source>
        <dbReference type="PROSITE" id="PS50931"/>
    </source>
</evidence>
<comment type="caution">
    <text evidence="6">The sequence shown here is derived from an EMBL/GenBank/DDBJ whole genome shotgun (WGS) entry which is preliminary data.</text>
</comment>
<evidence type="ECO:0000313" key="7">
    <source>
        <dbReference type="Proteomes" id="UP001166293"/>
    </source>
</evidence>
<dbReference type="PANTHER" id="PTHR30537:SF26">
    <property type="entry name" value="GLYCINE CLEAVAGE SYSTEM TRANSCRIPTIONAL ACTIVATOR"/>
    <property type="match status" value="1"/>
</dbReference>
<dbReference type="EMBL" id="JAHRWL010000002">
    <property type="protein sequence ID" value="MBV2360892.1"/>
    <property type="molecule type" value="Genomic_DNA"/>
</dbReference>
<evidence type="ECO:0000313" key="6">
    <source>
        <dbReference type="EMBL" id="MBV2360892.1"/>
    </source>
</evidence>
<sequence>MNSIANASAITKKQQIYSQLAVGKLLTDHDLPPLNSLRAFDAAGRHLSFARAAQDLRVTQGAVAQQVRGLEARLGVALFERHARGLRLTEAGRAYHREVADAFARLTSATAALRTAPNRVTVSVTPTFASKWLIPALGRFPGETGIDLRVLATESVARFAEDGVDIAVRQGNPPFGPGLEAVRLFRQRVVAVAAPGLLRVGDGGADALARAVLLRDAHDLWPEFFRVVLARPAPVANGPRFNQTTLAIDAALSGQGVALASAFLIESDLAAGRLEQVVPGAFEAGRDFHVVAPSGPRRGPVATVFDWLLSQGESGN</sequence>
<dbReference type="PROSITE" id="PS50931">
    <property type="entry name" value="HTH_LYSR"/>
    <property type="match status" value="1"/>
</dbReference>
<evidence type="ECO:0000256" key="2">
    <source>
        <dbReference type="ARBA" id="ARBA00023015"/>
    </source>
</evidence>